<feature type="domain" description="Metallo-beta-lactamase" evidence="2">
    <location>
        <begin position="230"/>
        <end position="296"/>
    </location>
</feature>
<dbReference type="Proteomes" id="UP000887566">
    <property type="component" value="Unplaced"/>
</dbReference>
<dbReference type="PANTHER" id="PTHR23200">
    <property type="entry name" value="METALLO-BETA-LACTAMASE DOMAIN-CONTAINING PROTEIN 1"/>
    <property type="match status" value="1"/>
</dbReference>
<accession>A0A914WJD1</accession>
<feature type="region of interest" description="Disordered" evidence="1">
    <location>
        <begin position="1"/>
        <end position="46"/>
    </location>
</feature>
<sequence length="433" mass="48768">MVRDGKTDGRHSGRDEEERRDVPPHHHRRVQASARAEKRTTHPSPHKQTLDWTFDLVSSSAHRWSCSNLTSACRLVGHLRLRLLSSSDMAQLDIHCFNVKTMMLLCMLCSVAIAANLPFGNDTDIESRFKRSINLLFAHLPFIPRPGFEPEKYTKKSASSRWTRDVNPPEIISDSNTFDIFEPRPDPEKKKFVMVHLPMPDPRLGPATGPVVIPLIFGDLRMESDHFKFSSTAIVVRDGKDGKCDIMVDTGLAMYKNTIIGGLAAHGMRPSDIENVILTHGDIDNTGNLNLFLDAQVYSANRKIQRDNFFAQQVAPSFDREGVQLPMRPLCNNTDIYLTPGYSPTDLSLIVRNVQNFGTIAIVGNLIMNEADSTDSEIWQQFSHDSDMQMLWQATRNEIFCLADYIVPGHGEMFRVNPDMKATAGCGKASRQW</sequence>
<protein>
    <submittedName>
        <fullName evidence="4">Metallo-beta-lactamase domain-containing protein</fullName>
    </submittedName>
</protein>
<dbReference type="InterPro" id="IPR039344">
    <property type="entry name" value="MBLAC1"/>
</dbReference>
<dbReference type="InterPro" id="IPR001279">
    <property type="entry name" value="Metallo-B-lactamas"/>
</dbReference>
<dbReference type="Pfam" id="PF00753">
    <property type="entry name" value="Lactamase_B"/>
    <property type="match status" value="1"/>
</dbReference>
<evidence type="ECO:0000313" key="3">
    <source>
        <dbReference type="Proteomes" id="UP000887566"/>
    </source>
</evidence>
<name>A0A914WJD1_9BILA</name>
<evidence type="ECO:0000313" key="4">
    <source>
        <dbReference type="WBParaSite" id="PSAMB.scaffold428size51616.g5815.t2"/>
    </source>
</evidence>
<dbReference type="Gene3D" id="3.60.15.10">
    <property type="entry name" value="Ribonuclease Z/Hydroxyacylglutathione hydrolase-like"/>
    <property type="match status" value="1"/>
</dbReference>
<evidence type="ECO:0000256" key="1">
    <source>
        <dbReference type="SAM" id="MobiDB-lite"/>
    </source>
</evidence>
<proteinExistence type="predicted"/>
<dbReference type="SUPFAM" id="SSF56281">
    <property type="entry name" value="Metallo-hydrolase/oxidoreductase"/>
    <property type="match status" value="1"/>
</dbReference>
<evidence type="ECO:0000259" key="2">
    <source>
        <dbReference type="Pfam" id="PF00753"/>
    </source>
</evidence>
<dbReference type="PANTHER" id="PTHR23200:SF51">
    <property type="entry name" value="METALLO-BETA-LACTAMASE DOMAIN-CONTAINING PROTEIN"/>
    <property type="match status" value="1"/>
</dbReference>
<dbReference type="WBParaSite" id="PSAMB.scaffold428size51616.g5815.t2">
    <property type="protein sequence ID" value="PSAMB.scaffold428size51616.g5815.t2"/>
    <property type="gene ID" value="PSAMB.scaffold428size51616.g5815"/>
</dbReference>
<dbReference type="AlphaFoldDB" id="A0A914WJD1"/>
<organism evidence="3 4">
    <name type="scientific">Plectus sambesii</name>
    <dbReference type="NCBI Taxonomy" id="2011161"/>
    <lineage>
        <taxon>Eukaryota</taxon>
        <taxon>Metazoa</taxon>
        <taxon>Ecdysozoa</taxon>
        <taxon>Nematoda</taxon>
        <taxon>Chromadorea</taxon>
        <taxon>Plectida</taxon>
        <taxon>Plectina</taxon>
        <taxon>Plectoidea</taxon>
        <taxon>Plectidae</taxon>
        <taxon>Plectus</taxon>
    </lineage>
</organism>
<reference evidence="4" key="1">
    <citation type="submission" date="2022-11" db="UniProtKB">
        <authorList>
            <consortium name="WormBaseParasite"/>
        </authorList>
    </citation>
    <scope>IDENTIFICATION</scope>
</reference>
<dbReference type="InterPro" id="IPR036866">
    <property type="entry name" value="RibonucZ/Hydroxyglut_hydro"/>
</dbReference>
<keyword evidence="3" id="KW-1185">Reference proteome</keyword>
<feature type="compositionally biased region" description="Basic and acidic residues" evidence="1">
    <location>
        <begin position="1"/>
        <end position="24"/>
    </location>
</feature>